<dbReference type="InterPro" id="IPR035906">
    <property type="entry name" value="MetI-like_sf"/>
</dbReference>
<keyword evidence="3" id="KW-1003">Cell membrane</keyword>
<keyword evidence="5 7" id="KW-1133">Transmembrane helix</keyword>
<evidence type="ECO:0000259" key="9">
    <source>
        <dbReference type="PROSITE" id="PS50928"/>
    </source>
</evidence>
<evidence type="ECO:0000313" key="11">
    <source>
        <dbReference type="Proteomes" id="UP001595797"/>
    </source>
</evidence>
<feature type="transmembrane region" description="Helical" evidence="7">
    <location>
        <begin position="173"/>
        <end position="196"/>
    </location>
</feature>
<dbReference type="RefSeq" id="WP_082157332.1">
    <property type="nucleotide sequence ID" value="NZ_JARAMH010000017.1"/>
</dbReference>
<keyword evidence="6 7" id="KW-0472">Membrane</keyword>
<dbReference type="PANTHER" id="PTHR43744">
    <property type="entry name" value="ABC TRANSPORTER PERMEASE PROTEIN MG189-RELATED-RELATED"/>
    <property type="match status" value="1"/>
</dbReference>
<comment type="similarity">
    <text evidence="7">Belongs to the binding-protein-dependent transport system permease family.</text>
</comment>
<accession>A0ABV9TEX4</accession>
<evidence type="ECO:0000256" key="8">
    <source>
        <dbReference type="SAM" id="MobiDB-lite"/>
    </source>
</evidence>
<keyword evidence="11" id="KW-1185">Reference proteome</keyword>
<dbReference type="PANTHER" id="PTHR43744:SF12">
    <property type="entry name" value="ABC TRANSPORTER PERMEASE PROTEIN MG189-RELATED"/>
    <property type="match status" value="1"/>
</dbReference>
<evidence type="ECO:0000256" key="6">
    <source>
        <dbReference type="ARBA" id="ARBA00023136"/>
    </source>
</evidence>
<dbReference type="PROSITE" id="PS50928">
    <property type="entry name" value="ABC_TM1"/>
    <property type="match status" value="1"/>
</dbReference>
<keyword evidence="4 7" id="KW-0812">Transmembrane</keyword>
<feature type="transmembrane region" description="Helical" evidence="7">
    <location>
        <begin position="275"/>
        <end position="295"/>
    </location>
</feature>
<feature type="transmembrane region" description="Helical" evidence="7">
    <location>
        <begin position="143"/>
        <end position="167"/>
    </location>
</feature>
<dbReference type="EMBL" id="JBHSIW010000002">
    <property type="protein sequence ID" value="MFC4902010.1"/>
    <property type="molecule type" value="Genomic_DNA"/>
</dbReference>
<dbReference type="CDD" id="cd06261">
    <property type="entry name" value="TM_PBP2"/>
    <property type="match status" value="1"/>
</dbReference>
<dbReference type="SUPFAM" id="SSF161098">
    <property type="entry name" value="MetI-like"/>
    <property type="match status" value="1"/>
</dbReference>
<dbReference type="Pfam" id="PF00528">
    <property type="entry name" value="BPD_transp_1"/>
    <property type="match status" value="1"/>
</dbReference>
<feature type="domain" description="ABC transmembrane type-1" evidence="9">
    <location>
        <begin position="105"/>
        <end position="296"/>
    </location>
</feature>
<feature type="transmembrane region" description="Helical" evidence="7">
    <location>
        <begin position="217"/>
        <end position="239"/>
    </location>
</feature>
<dbReference type="InterPro" id="IPR000515">
    <property type="entry name" value="MetI-like"/>
</dbReference>
<feature type="transmembrane region" description="Helical" evidence="7">
    <location>
        <begin position="104"/>
        <end position="131"/>
    </location>
</feature>
<evidence type="ECO:0000256" key="5">
    <source>
        <dbReference type="ARBA" id="ARBA00022989"/>
    </source>
</evidence>
<evidence type="ECO:0000313" key="10">
    <source>
        <dbReference type="EMBL" id="MFC4902010.1"/>
    </source>
</evidence>
<reference evidence="11" key="1">
    <citation type="journal article" date="2019" name="Int. J. Syst. Evol. Microbiol.">
        <title>The Global Catalogue of Microorganisms (GCM) 10K type strain sequencing project: providing services to taxonomists for standard genome sequencing and annotation.</title>
        <authorList>
            <consortium name="The Broad Institute Genomics Platform"/>
            <consortium name="The Broad Institute Genome Sequencing Center for Infectious Disease"/>
            <person name="Wu L."/>
            <person name="Ma J."/>
        </authorList>
    </citation>
    <scope>NUCLEOTIDE SEQUENCE [LARGE SCALE GENOMIC DNA]</scope>
    <source>
        <strain evidence="11">CGMCC 4.6946</strain>
    </source>
</reference>
<organism evidence="10 11">
    <name type="scientific">Kocuria oceani</name>
    <dbReference type="NCBI Taxonomy" id="988827"/>
    <lineage>
        <taxon>Bacteria</taxon>
        <taxon>Bacillati</taxon>
        <taxon>Actinomycetota</taxon>
        <taxon>Actinomycetes</taxon>
        <taxon>Micrococcales</taxon>
        <taxon>Micrococcaceae</taxon>
        <taxon>Kocuria</taxon>
    </lineage>
</organism>
<gene>
    <name evidence="10" type="ORF">ACFPCS_00325</name>
</gene>
<evidence type="ECO:0000256" key="1">
    <source>
        <dbReference type="ARBA" id="ARBA00004651"/>
    </source>
</evidence>
<feature type="compositionally biased region" description="Basic and acidic residues" evidence="8">
    <location>
        <begin position="1"/>
        <end position="10"/>
    </location>
</feature>
<keyword evidence="2 7" id="KW-0813">Transport</keyword>
<comment type="subcellular location">
    <subcellularLocation>
        <location evidence="1 7">Cell membrane</location>
        <topology evidence="1 7">Multi-pass membrane protein</topology>
    </subcellularLocation>
</comment>
<proteinExistence type="inferred from homology"/>
<dbReference type="Proteomes" id="UP001595797">
    <property type="component" value="Unassembled WGS sequence"/>
</dbReference>
<name>A0ABV9TEX4_9MICC</name>
<dbReference type="Gene3D" id="1.10.3720.10">
    <property type="entry name" value="MetI-like"/>
    <property type="match status" value="1"/>
</dbReference>
<evidence type="ECO:0000256" key="7">
    <source>
        <dbReference type="RuleBase" id="RU363032"/>
    </source>
</evidence>
<comment type="caution">
    <text evidence="10">The sequence shown here is derived from an EMBL/GenBank/DDBJ whole genome shotgun (WGS) entry which is preliminary data.</text>
</comment>
<evidence type="ECO:0000256" key="2">
    <source>
        <dbReference type="ARBA" id="ARBA00022448"/>
    </source>
</evidence>
<evidence type="ECO:0000256" key="3">
    <source>
        <dbReference type="ARBA" id="ARBA00022475"/>
    </source>
</evidence>
<sequence>MSTRPADTRPHSTGSTGTRPTAPRPAEPRPGGAAPARRRRRGVPNIPAAVGGWLWLAVIIVPIYYIAITSTKPREDYYSTNPLVPSAPTFTPYLTVLQNQFVQYFLNSVVVVVGTVAGIVFLSLLASYVIVRSRTGLAVFSNRLFLLGIAIPIQATIIPIYLIIVQLGLYDTLAALILPGIASGIPITVLILTNFMRDIPNELYESMTLDGAGDWKVFRTLVLPLSMPAVTTVGVYNALNSWNNFLFPLILTQSSEKRTLPLSLWTYQGEFQADIPAVLAAVVLSALPILVLYVFGRRQLVAGLTAGFGK</sequence>
<feature type="region of interest" description="Disordered" evidence="8">
    <location>
        <begin position="1"/>
        <end position="40"/>
    </location>
</feature>
<evidence type="ECO:0000256" key="4">
    <source>
        <dbReference type="ARBA" id="ARBA00022692"/>
    </source>
</evidence>
<protein>
    <submittedName>
        <fullName evidence="10">Carbohydrate ABC transporter permease</fullName>
    </submittedName>
</protein>
<feature type="transmembrane region" description="Helical" evidence="7">
    <location>
        <begin position="46"/>
        <end position="67"/>
    </location>
</feature>